<proteinExistence type="predicted"/>
<comment type="caution">
    <text evidence="1">The sequence shown here is derived from an EMBL/GenBank/DDBJ whole genome shotgun (WGS) entry which is preliminary data.</text>
</comment>
<evidence type="ECO:0008006" key="3">
    <source>
        <dbReference type="Google" id="ProtNLM"/>
    </source>
</evidence>
<sequence>MATAILLAIGGSLVTSAEYTVELSRNDRILGGGFRMTRHFVLTADHHLGTEIREHGSVDLQLPQGLRVAGTVEQRCPDADLALIRLYSDDLPAPEIYFDQARRGEPWRTSRPTSYGGMLHGTVLRASFHHADPGRSAVEILVLDCAGADDEEQQANRAAYTGRAGMPIERAGAARFPVVLGVAIRLHGTGNSDSNGTAHTANGRPELVAATVKEALRRLRCLRLTEVVESLWPTISGTDAASQPGATVEPAPPMELFRIDEVPQENVVPYRVKYASEVQTRLSEFGWITPVTITSALTRANDETEGQS</sequence>
<evidence type="ECO:0000313" key="1">
    <source>
        <dbReference type="EMBL" id="MCI3245623.1"/>
    </source>
</evidence>
<dbReference type="RefSeq" id="WP_242713138.1">
    <property type="nucleotide sequence ID" value="NZ_JALDAX010000023.1"/>
</dbReference>
<dbReference type="EMBL" id="JALDAX010000023">
    <property type="protein sequence ID" value="MCI3245623.1"/>
    <property type="molecule type" value="Genomic_DNA"/>
</dbReference>
<dbReference type="InterPro" id="IPR009003">
    <property type="entry name" value="Peptidase_S1_PA"/>
</dbReference>
<dbReference type="SUPFAM" id="SSF50494">
    <property type="entry name" value="Trypsin-like serine proteases"/>
    <property type="match status" value="1"/>
</dbReference>
<reference evidence="1" key="1">
    <citation type="submission" date="2022-03" db="EMBL/GenBank/DDBJ databases">
        <title>Streptomyces 7R015 and 7R016 isolated from Barleria lupulina in Thailand.</title>
        <authorList>
            <person name="Kanchanasin P."/>
            <person name="Phongsopitanun W."/>
            <person name="Tanasupawat S."/>
        </authorList>
    </citation>
    <scope>NUCLEOTIDE SEQUENCE</scope>
    <source>
        <strain evidence="1">7R016</strain>
    </source>
</reference>
<name>A0ABS9XU57_9ACTN</name>
<evidence type="ECO:0000313" key="2">
    <source>
        <dbReference type="Proteomes" id="UP001165270"/>
    </source>
</evidence>
<keyword evidence="2" id="KW-1185">Reference proteome</keyword>
<gene>
    <name evidence="1" type="ORF">MQN93_38540</name>
</gene>
<accession>A0ABS9XU57</accession>
<dbReference type="Proteomes" id="UP001165270">
    <property type="component" value="Unassembled WGS sequence"/>
</dbReference>
<organism evidence="1 2">
    <name type="scientific">Streptomyces spinosisporus</name>
    <dbReference type="NCBI Taxonomy" id="2927582"/>
    <lineage>
        <taxon>Bacteria</taxon>
        <taxon>Bacillati</taxon>
        <taxon>Actinomycetota</taxon>
        <taxon>Actinomycetes</taxon>
        <taxon>Kitasatosporales</taxon>
        <taxon>Streptomycetaceae</taxon>
        <taxon>Streptomyces</taxon>
    </lineage>
</organism>
<protein>
    <recommendedName>
        <fullName evidence="3">Trypsin-like peptidase domain-containing protein</fullName>
    </recommendedName>
</protein>